<dbReference type="InterPro" id="IPR024185">
    <property type="entry name" value="FTHF_cligase-like_sf"/>
</dbReference>
<feature type="domain" description="LUD" evidence="1">
    <location>
        <begin position="39"/>
        <end position="193"/>
    </location>
</feature>
<evidence type="ECO:0000313" key="3">
    <source>
        <dbReference type="EMBL" id="GJM54272.1"/>
    </source>
</evidence>
<comment type="caution">
    <text evidence="2">The sequence shown here is derived from an EMBL/GenBank/DDBJ whole genome shotgun (WGS) entry which is preliminary data.</text>
</comment>
<keyword evidence="5" id="KW-1185">Reference proteome</keyword>
<evidence type="ECO:0000259" key="1">
    <source>
        <dbReference type="Pfam" id="PF02589"/>
    </source>
</evidence>
<dbReference type="Proteomes" id="UP001208692">
    <property type="component" value="Unassembled WGS sequence"/>
</dbReference>
<dbReference type="InterPro" id="IPR037171">
    <property type="entry name" value="NagB/RpiA_transferase-like"/>
</dbReference>
<accession>A0AAV5AYB8</accession>
<dbReference type="AlphaFoldDB" id="A0AAV5AYB8"/>
<dbReference type="EMBL" id="BQKA01000088">
    <property type="protein sequence ID" value="GJM51654.1"/>
    <property type="molecule type" value="Genomic_DNA"/>
</dbReference>
<sequence>MGLFDKLFGNSKEKTDTHLGAFAPNNDHTPMDERFVVNFKNNGGIFVYCDTMKEIIDAFDGIVGENLQEKICCPNLEIEHIFSEHYARFFTNSFEHASVFMTDCEYLIAFNGSILFSSNQLGGKRLNELPETIIVFAKTSQIVNHISDGLRGINGRPKEQRPSNITTFQNFEKRKDNNFLSYGSCPRKMYLLLLEDLT</sequence>
<dbReference type="EMBL" id="BQKB01000084">
    <property type="protein sequence ID" value="GJM54272.1"/>
    <property type="molecule type" value="Genomic_DNA"/>
</dbReference>
<evidence type="ECO:0000313" key="4">
    <source>
        <dbReference type="Proteomes" id="UP001207736"/>
    </source>
</evidence>
<dbReference type="Proteomes" id="UP001207736">
    <property type="component" value="Unassembled WGS sequence"/>
</dbReference>
<name>A0AAV5AYB8_9FLAO</name>
<dbReference type="Pfam" id="PF02589">
    <property type="entry name" value="LUD_dom"/>
    <property type="match status" value="1"/>
</dbReference>
<dbReference type="RefSeq" id="WP_264845374.1">
    <property type="nucleotide sequence ID" value="NZ_BPMA01000010.1"/>
</dbReference>
<evidence type="ECO:0000313" key="5">
    <source>
        <dbReference type="Proteomes" id="UP001208692"/>
    </source>
</evidence>
<dbReference type="Gene3D" id="3.40.50.10420">
    <property type="entry name" value="NagB/RpiA/CoA transferase-like"/>
    <property type="match status" value="1"/>
</dbReference>
<gene>
    <name evidence="2" type="ORF">RCZ15_26270</name>
    <name evidence="3" type="ORF">RCZ16_25880</name>
</gene>
<dbReference type="SUPFAM" id="SSF100950">
    <property type="entry name" value="NagB/RpiA/CoA transferase-like"/>
    <property type="match status" value="1"/>
</dbReference>
<dbReference type="InterPro" id="IPR003741">
    <property type="entry name" value="LUD_dom"/>
</dbReference>
<proteinExistence type="predicted"/>
<reference evidence="2 5" key="1">
    <citation type="submission" date="2021-11" db="EMBL/GenBank/DDBJ databases">
        <title>Draft genome sequence of Capnocytophaga sp. strain KC07075 isolated from cat oral cavity.</title>
        <authorList>
            <person name="Suzuki M."/>
            <person name="Imaoka K."/>
            <person name="Kimura M."/>
            <person name="Morikawa S."/>
            <person name="Maeda K."/>
        </authorList>
    </citation>
    <scope>NUCLEOTIDE SEQUENCE</scope>
    <source>
        <strain evidence="2">KC07075</strain>
        <strain evidence="3 5">KC07079</strain>
    </source>
</reference>
<organism evidence="2 4">
    <name type="scientific">Capnocytophaga catalasegens</name>
    <dbReference type="NCBI Taxonomy" id="1004260"/>
    <lineage>
        <taxon>Bacteria</taxon>
        <taxon>Pseudomonadati</taxon>
        <taxon>Bacteroidota</taxon>
        <taxon>Flavobacteriia</taxon>
        <taxon>Flavobacteriales</taxon>
        <taxon>Flavobacteriaceae</taxon>
        <taxon>Capnocytophaga</taxon>
    </lineage>
</organism>
<protein>
    <recommendedName>
        <fullName evidence="1">LUD domain-containing protein</fullName>
    </recommendedName>
</protein>
<evidence type="ECO:0000313" key="2">
    <source>
        <dbReference type="EMBL" id="GJM51654.1"/>
    </source>
</evidence>